<feature type="compositionally biased region" description="Polar residues" evidence="6">
    <location>
        <begin position="1"/>
        <end position="12"/>
    </location>
</feature>
<dbReference type="RefSeq" id="WP_319159230.1">
    <property type="nucleotide sequence ID" value="NZ_CP138359.1"/>
</dbReference>
<feature type="region of interest" description="Disordered" evidence="6">
    <location>
        <begin position="207"/>
        <end position="234"/>
    </location>
</feature>
<keyword evidence="10" id="KW-1185">Reference proteome</keyword>
<gene>
    <name evidence="9" type="ORF">SANBI_000837</name>
</gene>
<dbReference type="Proteomes" id="UP001304340">
    <property type="component" value="Chromosome"/>
</dbReference>
<evidence type="ECO:0000259" key="8">
    <source>
        <dbReference type="Pfam" id="PF04138"/>
    </source>
</evidence>
<protein>
    <submittedName>
        <fullName evidence="9">GtrA family protein</fullName>
    </submittedName>
</protein>
<organism evidence="9 10">
    <name type="scientific">Sanguibacter biliveldensis</name>
    <dbReference type="NCBI Taxonomy" id="3030830"/>
    <lineage>
        <taxon>Bacteria</taxon>
        <taxon>Bacillati</taxon>
        <taxon>Actinomycetota</taxon>
        <taxon>Actinomycetes</taxon>
        <taxon>Micrococcales</taxon>
        <taxon>Sanguibacteraceae</taxon>
        <taxon>Sanguibacter</taxon>
    </lineage>
</organism>
<proteinExistence type="inferred from homology"/>
<dbReference type="KEGG" id="sbil:SANBI_000837"/>
<feature type="region of interest" description="Disordered" evidence="6">
    <location>
        <begin position="1"/>
        <end position="60"/>
    </location>
</feature>
<evidence type="ECO:0000256" key="3">
    <source>
        <dbReference type="ARBA" id="ARBA00022692"/>
    </source>
</evidence>
<keyword evidence="3 7" id="KW-0812">Transmembrane</keyword>
<dbReference type="EMBL" id="CP138359">
    <property type="protein sequence ID" value="WPF83181.1"/>
    <property type="molecule type" value="Genomic_DNA"/>
</dbReference>
<comment type="subcellular location">
    <subcellularLocation>
        <location evidence="1">Membrane</location>
        <topology evidence="1">Multi-pass membrane protein</topology>
    </subcellularLocation>
</comment>
<feature type="transmembrane region" description="Helical" evidence="7">
    <location>
        <begin position="107"/>
        <end position="126"/>
    </location>
</feature>
<evidence type="ECO:0000256" key="2">
    <source>
        <dbReference type="ARBA" id="ARBA00009399"/>
    </source>
</evidence>
<evidence type="ECO:0000256" key="7">
    <source>
        <dbReference type="SAM" id="Phobius"/>
    </source>
</evidence>
<keyword evidence="4 7" id="KW-1133">Transmembrane helix</keyword>
<dbReference type="GO" id="GO:0005886">
    <property type="term" value="C:plasma membrane"/>
    <property type="evidence" value="ECO:0007669"/>
    <property type="project" value="TreeGrafter"/>
</dbReference>
<sequence length="234" mass="24358">MTSHVRQATSPAGSPDPDGPVAAPQGRVPSAPPTGHTEPSTPQTASAQAPDAEPRRSRRSALVARATELLRFGTVGGVAFVVDTGLFNLLRFGPGDLLADKPLTAKVLSVAAATIVAWLGNRYWTFSDRKTQTQLREFLGFVVVNIGGMGIALGCLWFSHYVLDLRSPLADNISANGVGLVLGMVFRYLAYRTFVFTATPAGTAEDGTLADGAPTGSEEAATRTGDAATKTAGA</sequence>
<reference evidence="10" key="1">
    <citation type="submission" date="2023-11" db="EMBL/GenBank/DDBJ databases">
        <authorList>
            <person name="Helweg L.P."/>
            <person name="Kiel A."/>
            <person name="Hitz F."/>
            <person name="Ruckert-Reed C."/>
            <person name="Busche T."/>
            <person name="Kaltschmidt B."/>
            <person name="Kaltschmidt C."/>
        </authorList>
    </citation>
    <scope>NUCLEOTIDE SEQUENCE [LARGE SCALE GENOMIC DNA]</scope>
    <source>
        <strain evidence="10">4.1</strain>
    </source>
</reference>
<feature type="transmembrane region" description="Helical" evidence="7">
    <location>
        <begin position="138"/>
        <end position="161"/>
    </location>
</feature>
<comment type="similarity">
    <text evidence="2">Belongs to the GtrA family.</text>
</comment>
<feature type="transmembrane region" description="Helical" evidence="7">
    <location>
        <begin position="69"/>
        <end position="87"/>
    </location>
</feature>
<dbReference type="PANTHER" id="PTHR38459">
    <property type="entry name" value="PROPHAGE BACTOPRENOL-LINKED GLUCOSE TRANSLOCASE HOMOLOG"/>
    <property type="match status" value="1"/>
</dbReference>
<evidence type="ECO:0000256" key="1">
    <source>
        <dbReference type="ARBA" id="ARBA00004141"/>
    </source>
</evidence>
<dbReference type="Pfam" id="PF04138">
    <property type="entry name" value="GtrA_DPMS_TM"/>
    <property type="match status" value="1"/>
</dbReference>
<feature type="transmembrane region" description="Helical" evidence="7">
    <location>
        <begin position="173"/>
        <end position="190"/>
    </location>
</feature>
<dbReference type="GO" id="GO:0000271">
    <property type="term" value="P:polysaccharide biosynthetic process"/>
    <property type="evidence" value="ECO:0007669"/>
    <property type="project" value="InterPro"/>
</dbReference>
<evidence type="ECO:0000256" key="5">
    <source>
        <dbReference type="ARBA" id="ARBA00023136"/>
    </source>
</evidence>
<evidence type="ECO:0000313" key="10">
    <source>
        <dbReference type="Proteomes" id="UP001304340"/>
    </source>
</evidence>
<dbReference type="AlphaFoldDB" id="A0AAF0Z9P5"/>
<dbReference type="InterPro" id="IPR007267">
    <property type="entry name" value="GtrA_DPMS_TM"/>
</dbReference>
<evidence type="ECO:0000256" key="4">
    <source>
        <dbReference type="ARBA" id="ARBA00022989"/>
    </source>
</evidence>
<accession>A0AAF0Z9P5</accession>
<dbReference type="PANTHER" id="PTHR38459:SF1">
    <property type="entry name" value="PROPHAGE BACTOPRENOL-LINKED GLUCOSE TRANSLOCASE HOMOLOG"/>
    <property type="match status" value="1"/>
</dbReference>
<feature type="domain" description="GtrA/DPMS transmembrane" evidence="8">
    <location>
        <begin position="71"/>
        <end position="196"/>
    </location>
</feature>
<name>A0AAF0Z9P5_9MICO</name>
<evidence type="ECO:0000256" key="6">
    <source>
        <dbReference type="SAM" id="MobiDB-lite"/>
    </source>
</evidence>
<feature type="compositionally biased region" description="Polar residues" evidence="6">
    <location>
        <begin position="37"/>
        <end position="47"/>
    </location>
</feature>
<keyword evidence="5 7" id="KW-0472">Membrane</keyword>
<dbReference type="InterPro" id="IPR051401">
    <property type="entry name" value="GtrA_CellWall_Glycosyl"/>
</dbReference>
<evidence type="ECO:0000313" key="9">
    <source>
        <dbReference type="EMBL" id="WPF83181.1"/>
    </source>
</evidence>